<evidence type="ECO:0000256" key="8">
    <source>
        <dbReference type="RuleBase" id="RU004135"/>
    </source>
</evidence>
<reference evidence="12 13" key="1">
    <citation type="submission" date="2021-03" db="EMBL/GenBank/DDBJ databases">
        <title>Genomic Encyclopedia of Type Strains, Phase IV (KMG-IV): sequencing the most valuable type-strain genomes for metagenomic binning, comparative biology and taxonomic classification.</title>
        <authorList>
            <person name="Goeker M."/>
        </authorList>
    </citation>
    <scope>NUCLEOTIDE SEQUENCE [LARGE SCALE GENOMIC DNA]</scope>
    <source>
        <strain evidence="12 13">DSM 27512</strain>
    </source>
</reference>
<dbReference type="PANTHER" id="PTHR23135:SF4">
    <property type="entry name" value="UDP-N-ACETYLMURAMOYL-L-ALANYL-D-GLUTAMATE--2,6-DIAMINOPIMELATE LIGASE MURE HOMOLOG, CHLOROPLASTIC"/>
    <property type="match status" value="1"/>
</dbReference>
<dbReference type="Gene3D" id="3.40.1190.10">
    <property type="entry name" value="Mur-like, catalytic domain"/>
    <property type="match status" value="1"/>
</dbReference>
<feature type="domain" description="Mur ligase N-terminal catalytic" evidence="9">
    <location>
        <begin position="26"/>
        <end position="99"/>
    </location>
</feature>
<feature type="domain" description="Mur ligase C-terminal" evidence="10">
    <location>
        <begin position="345"/>
        <end position="478"/>
    </location>
</feature>
<sequence length="517" mass="57818">MPKLKELLSGLNIIGTTGDEFLNQLEINGVSYHSGKTKKDDIFVCIKGYKTDGHSYIDSAIKNGAVAVIVEVINKDFEIPQILVEDSRKALAIISSNFYNNPSKKMKMIGITATNGKTTTAYMTNHIFETFGLSTGIIGTVSIKYKKKEIPSYLTTPESLDLQGYLRDMHDENIDVVTMEVSSSALDLKRVYGVDFDIVTFNNISREHIDLHGSFEEYFKAKSSLITNAKEGSWAILNLDCPYSSSLQEKTKANVLTFSVEKDEGHFCCKNLDLSSGRGKFVLDIRKPFTVGDYTYEKSEYELSLSVPGYHSVYNAMVAIGVGLLSGIPIETIKESFTTFVGVERRFEFIYEKDFKIIDDHFANSGNIDVTLETLDYMDYKNLELVYAIRGSRGPIVNKENAESIVKWSKKLGLNHIIATKSISHTTEKDKVLDEEVQVFKEVLDNAGLRYTIYEELDEAIDNSLSHAGEGDVILLAGCQGMDYGANLALNLLHKKNPKLDKDELFLPLKDRVCGMD</sequence>
<evidence type="ECO:0000259" key="11">
    <source>
        <dbReference type="Pfam" id="PF08245"/>
    </source>
</evidence>
<dbReference type="RefSeq" id="WP_209660887.1">
    <property type="nucleotide sequence ID" value="NZ_JAGGLI010000016.1"/>
</dbReference>
<dbReference type="Proteomes" id="UP001314903">
    <property type="component" value="Unassembled WGS sequence"/>
</dbReference>
<accession>A0ABS4KJ67</accession>
<dbReference type="InterPro" id="IPR036615">
    <property type="entry name" value="Mur_ligase_C_dom_sf"/>
</dbReference>
<organism evidence="12 13">
    <name type="scientific">Acetoanaerobium pronyense</name>
    <dbReference type="NCBI Taxonomy" id="1482736"/>
    <lineage>
        <taxon>Bacteria</taxon>
        <taxon>Bacillati</taxon>
        <taxon>Bacillota</taxon>
        <taxon>Clostridia</taxon>
        <taxon>Peptostreptococcales</taxon>
        <taxon>Filifactoraceae</taxon>
        <taxon>Acetoanaerobium</taxon>
    </lineage>
</organism>
<keyword evidence="6 8" id="KW-0131">Cell cycle</keyword>
<dbReference type="NCBIfam" id="TIGR01085">
    <property type="entry name" value="murE"/>
    <property type="match status" value="1"/>
</dbReference>
<evidence type="ECO:0000256" key="6">
    <source>
        <dbReference type="ARBA" id="ARBA00023306"/>
    </source>
</evidence>
<comment type="pathway">
    <text evidence="1 8">Cell wall biogenesis; peptidoglycan biosynthesis.</text>
</comment>
<evidence type="ECO:0000313" key="13">
    <source>
        <dbReference type="Proteomes" id="UP001314903"/>
    </source>
</evidence>
<dbReference type="InterPro" id="IPR004101">
    <property type="entry name" value="Mur_ligase_C"/>
</dbReference>
<comment type="similarity">
    <text evidence="2">Belongs to the MurCDEF family. MurE subfamily.</text>
</comment>
<keyword evidence="5 8" id="KW-0573">Peptidoglycan synthesis</keyword>
<dbReference type="Pfam" id="PF01225">
    <property type="entry name" value="Mur_ligase"/>
    <property type="match status" value="1"/>
</dbReference>
<protein>
    <submittedName>
        <fullName evidence="12">UDP-N-acetylmuramoyl-L-alanyl-D-glutamate--2, 6-diaminopimelate ligase</fullName>
        <ecNumber evidence="12">6.3.2.13</ecNumber>
    </submittedName>
</protein>
<keyword evidence="12" id="KW-0436">Ligase</keyword>
<dbReference type="EC" id="6.3.2.13" evidence="12"/>
<dbReference type="SUPFAM" id="SSF53244">
    <property type="entry name" value="MurD-like peptide ligases, peptide-binding domain"/>
    <property type="match status" value="1"/>
</dbReference>
<dbReference type="InterPro" id="IPR000713">
    <property type="entry name" value="Mur_ligase_N"/>
</dbReference>
<keyword evidence="7 8" id="KW-0961">Cell wall biogenesis/degradation</keyword>
<dbReference type="InterPro" id="IPR005761">
    <property type="entry name" value="UDP-N-AcMur-Glu-dNH2Pim_ligase"/>
</dbReference>
<gene>
    <name evidence="12" type="ORF">J2Z35_001625</name>
</gene>
<evidence type="ECO:0000259" key="9">
    <source>
        <dbReference type="Pfam" id="PF01225"/>
    </source>
</evidence>
<proteinExistence type="inferred from homology"/>
<dbReference type="InterPro" id="IPR036565">
    <property type="entry name" value="Mur-like_cat_sf"/>
</dbReference>
<evidence type="ECO:0000256" key="3">
    <source>
        <dbReference type="ARBA" id="ARBA00022618"/>
    </source>
</evidence>
<evidence type="ECO:0000256" key="5">
    <source>
        <dbReference type="ARBA" id="ARBA00022984"/>
    </source>
</evidence>
<dbReference type="Pfam" id="PF08245">
    <property type="entry name" value="Mur_ligase_M"/>
    <property type="match status" value="1"/>
</dbReference>
<evidence type="ECO:0000259" key="10">
    <source>
        <dbReference type="Pfam" id="PF02875"/>
    </source>
</evidence>
<dbReference type="InterPro" id="IPR035911">
    <property type="entry name" value="MurE/MurF_N"/>
</dbReference>
<keyword evidence="3 8" id="KW-0132">Cell division</keyword>
<dbReference type="GO" id="GO:0008765">
    <property type="term" value="F:UDP-N-acetylmuramoylalanyl-D-glutamate-2,6-diaminopimelate ligase activity"/>
    <property type="evidence" value="ECO:0007669"/>
    <property type="project" value="UniProtKB-EC"/>
</dbReference>
<name>A0ABS4KJ67_9FIRM</name>
<evidence type="ECO:0000313" key="12">
    <source>
        <dbReference type="EMBL" id="MBP2027827.1"/>
    </source>
</evidence>
<evidence type="ECO:0000256" key="7">
    <source>
        <dbReference type="ARBA" id="ARBA00023316"/>
    </source>
</evidence>
<dbReference type="PANTHER" id="PTHR23135">
    <property type="entry name" value="MUR LIGASE FAMILY MEMBER"/>
    <property type="match status" value="1"/>
</dbReference>
<evidence type="ECO:0000256" key="4">
    <source>
        <dbReference type="ARBA" id="ARBA00022960"/>
    </source>
</evidence>
<dbReference type="Pfam" id="PF02875">
    <property type="entry name" value="Mur_ligase_C"/>
    <property type="match status" value="1"/>
</dbReference>
<keyword evidence="4 8" id="KW-0133">Cell shape</keyword>
<dbReference type="SUPFAM" id="SSF63418">
    <property type="entry name" value="MurE/MurF N-terminal domain"/>
    <property type="match status" value="1"/>
</dbReference>
<dbReference type="Gene3D" id="3.90.190.20">
    <property type="entry name" value="Mur ligase, C-terminal domain"/>
    <property type="match status" value="1"/>
</dbReference>
<evidence type="ECO:0000256" key="2">
    <source>
        <dbReference type="ARBA" id="ARBA00005898"/>
    </source>
</evidence>
<feature type="domain" description="Mur ligase central" evidence="11">
    <location>
        <begin position="111"/>
        <end position="322"/>
    </location>
</feature>
<dbReference type="SUPFAM" id="SSF53623">
    <property type="entry name" value="MurD-like peptide ligases, catalytic domain"/>
    <property type="match status" value="1"/>
</dbReference>
<keyword evidence="13" id="KW-1185">Reference proteome</keyword>
<comment type="subcellular location">
    <subcellularLocation>
        <location evidence="8">Cytoplasm</location>
    </subcellularLocation>
</comment>
<dbReference type="InterPro" id="IPR013221">
    <property type="entry name" value="Mur_ligase_cen"/>
</dbReference>
<evidence type="ECO:0000256" key="1">
    <source>
        <dbReference type="ARBA" id="ARBA00004752"/>
    </source>
</evidence>
<dbReference type="Gene3D" id="3.40.1390.10">
    <property type="entry name" value="MurE/MurF, N-terminal domain"/>
    <property type="match status" value="1"/>
</dbReference>
<dbReference type="EMBL" id="JAGGLI010000016">
    <property type="protein sequence ID" value="MBP2027827.1"/>
    <property type="molecule type" value="Genomic_DNA"/>
</dbReference>
<comment type="caution">
    <text evidence="12">The sequence shown here is derived from an EMBL/GenBank/DDBJ whole genome shotgun (WGS) entry which is preliminary data.</text>
</comment>